<dbReference type="EMBL" id="NHYE01005667">
    <property type="protein sequence ID" value="PPQ64433.1"/>
    <property type="molecule type" value="Genomic_DNA"/>
</dbReference>
<comment type="caution">
    <text evidence="2">The sequence shown here is derived from an EMBL/GenBank/DDBJ whole genome shotgun (WGS) entry which is preliminary data.</text>
</comment>
<reference evidence="2 3" key="1">
    <citation type="journal article" date="2018" name="Evol. Lett.">
        <title>Horizontal gene cluster transfer increased hallucinogenic mushroom diversity.</title>
        <authorList>
            <person name="Reynolds H.T."/>
            <person name="Vijayakumar V."/>
            <person name="Gluck-Thaler E."/>
            <person name="Korotkin H.B."/>
            <person name="Matheny P.B."/>
            <person name="Slot J.C."/>
        </authorList>
    </citation>
    <scope>NUCLEOTIDE SEQUENCE [LARGE SCALE GENOMIC DNA]</scope>
    <source>
        <strain evidence="2 3">SRW20</strain>
    </source>
</reference>
<evidence type="ECO:0000259" key="1">
    <source>
        <dbReference type="Pfam" id="PF01975"/>
    </source>
</evidence>
<dbReference type="InParanoid" id="A0A409VBQ0"/>
<dbReference type="InterPro" id="IPR036523">
    <property type="entry name" value="SurE-like_sf"/>
</dbReference>
<dbReference type="PANTHER" id="PTHR47551:SF1">
    <property type="entry name" value="TUBULIN--TYROSINE LIGASE PBY1-RELATED"/>
    <property type="match status" value="1"/>
</dbReference>
<dbReference type="Pfam" id="PF01975">
    <property type="entry name" value="SurE"/>
    <property type="match status" value="1"/>
</dbReference>
<proteinExistence type="predicted"/>
<sequence length="333" mass="36578">MSPSRPVVLLTNDDGPPDSKESPYVLGLYHHLRNHLGWDVKVVLPSSQKSWIGKAYHIKEVTKGNYFYPREDGEGEILPYSRPLKNGELAEWILLDGTPATCANIALHNLFHDEIDLVISGPNLGRNTSSAFAMSSGTLGAAMSASLSKKRAIAISYGTVVHPTPSAYFEPAHELSCRIIKHLWDNWGKDDRGLRQGEVDLYSVNIPLIEDILSNEGLKICWTTMWRNSYSRLFKSISKSNDLSITAAGPDALDDTESVATSPSTNGGSQLLFKWAPEMAGLISPSLDSLPVGSDGWALHRGWVSVTPLRASFGEPDELLGRDPDNLVWKLKL</sequence>
<dbReference type="OrthoDB" id="202825at2759"/>
<organism evidence="2 3">
    <name type="scientific">Gymnopilus dilepis</name>
    <dbReference type="NCBI Taxonomy" id="231916"/>
    <lineage>
        <taxon>Eukaryota</taxon>
        <taxon>Fungi</taxon>
        <taxon>Dikarya</taxon>
        <taxon>Basidiomycota</taxon>
        <taxon>Agaricomycotina</taxon>
        <taxon>Agaricomycetes</taxon>
        <taxon>Agaricomycetidae</taxon>
        <taxon>Agaricales</taxon>
        <taxon>Agaricineae</taxon>
        <taxon>Hymenogastraceae</taxon>
        <taxon>Gymnopilus</taxon>
    </lineage>
</organism>
<gene>
    <name evidence="2" type="ORF">CVT26_002140</name>
</gene>
<evidence type="ECO:0000313" key="2">
    <source>
        <dbReference type="EMBL" id="PPQ64433.1"/>
    </source>
</evidence>
<evidence type="ECO:0000313" key="3">
    <source>
        <dbReference type="Proteomes" id="UP000284706"/>
    </source>
</evidence>
<dbReference type="GO" id="GO:0000932">
    <property type="term" value="C:P-body"/>
    <property type="evidence" value="ECO:0007669"/>
    <property type="project" value="TreeGrafter"/>
</dbReference>
<protein>
    <recommendedName>
        <fullName evidence="1">Survival protein SurE-like phosphatase/nucleotidase domain-containing protein</fullName>
    </recommendedName>
</protein>
<dbReference type="InterPro" id="IPR002828">
    <property type="entry name" value="SurE-like_Pase/nucleotidase"/>
</dbReference>
<dbReference type="InterPro" id="IPR027746">
    <property type="entry name" value="TTL"/>
</dbReference>
<keyword evidence="3" id="KW-1185">Reference proteome</keyword>
<dbReference type="NCBIfam" id="TIGR00087">
    <property type="entry name" value="surE"/>
    <property type="match status" value="1"/>
</dbReference>
<dbReference type="SUPFAM" id="SSF64167">
    <property type="entry name" value="SurE-like"/>
    <property type="match status" value="1"/>
</dbReference>
<dbReference type="GO" id="GO:0016787">
    <property type="term" value="F:hydrolase activity"/>
    <property type="evidence" value="ECO:0007669"/>
    <property type="project" value="InterPro"/>
</dbReference>
<dbReference type="STRING" id="231916.A0A409VBQ0"/>
<dbReference type="Gene3D" id="3.40.1210.10">
    <property type="entry name" value="Survival protein SurE-like phosphatase/nucleotidase"/>
    <property type="match status" value="1"/>
</dbReference>
<name>A0A409VBQ0_9AGAR</name>
<dbReference type="AlphaFoldDB" id="A0A409VBQ0"/>
<feature type="domain" description="Survival protein SurE-like phosphatase/nucleotidase" evidence="1">
    <location>
        <begin position="8"/>
        <end position="231"/>
    </location>
</feature>
<dbReference type="Proteomes" id="UP000284706">
    <property type="component" value="Unassembled WGS sequence"/>
</dbReference>
<accession>A0A409VBQ0</accession>
<dbReference type="PANTHER" id="PTHR47551">
    <property type="entry name" value="TUBULIN--TYROSINE LIGASE PBY1-RELATED"/>
    <property type="match status" value="1"/>
</dbReference>